<organism evidence="1 2">
    <name type="scientific">Rhodnius prolixus</name>
    <name type="common">Triatomid bug</name>
    <dbReference type="NCBI Taxonomy" id="13249"/>
    <lineage>
        <taxon>Eukaryota</taxon>
        <taxon>Metazoa</taxon>
        <taxon>Ecdysozoa</taxon>
        <taxon>Arthropoda</taxon>
        <taxon>Hexapoda</taxon>
        <taxon>Insecta</taxon>
        <taxon>Pterygota</taxon>
        <taxon>Neoptera</taxon>
        <taxon>Paraneoptera</taxon>
        <taxon>Hemiptera</taxon>
        <taxon>Heteroptera</taxon>
        <taxon>Panheteroptera</taxon>
        <taxon>Cimicomorpha</taxon>
        <taxon>Reduviidae</taxon>
        <taxon>Triatominae</taxon>
        <taxon>Rhodnius</taxon>
    </lineage>
</organism>
<proteinExistence type="predicted"/>
<sequence>MNITFKLWELLCPPVQLNGVTIPPVDVVRYLRLYIDRRSPGTYILDWNGKMTADGDKLTTDLDLNHKLTIYKTLLRPIWTYGAEM</sequence>
<keyword evidence="2" id="KW-1185">Reference proteome</keyword>
<dbReference type="VEuPathDB" id="VectorBase:RPRC011307"/>
<dbReference type="InParanoid" id="T1I4T8"/>
<evidence type="ECO:0000313" key="1">
    <source>
        <dbReference type="EnsemblMetazoa" id="RPRC011307-PA"/>
    </source>
</evidence>
<dbReference type="EMBL" id="ACPB03007006">
    <property type="status" value="NOT_ANNOTATED_CDS"/>
    <property type="molecule type" value="Genomic_DNA"/>
</dbReference>
<dbReference type="AlphaFoldDB" id="T1I4T8"/>
<dbReference type="Proteomes" id="UP000015103">
    <property type="component" value="Unassembled WGS sequence"/>
</dbReference>
<evidence type="ECO:0000313" key="2">
    <source>
        <dbReference type="Proteomes" id="UP000015103"/>
    </source>
</evidence>
<accession>T1I4T8</accession>
<dbReference type="EnsemblMetazoa" id="RPRC011307-RA">
    <property type="protein sequence ID" value="RPRC011307-PA"/>
    <property type="gene ID" value="RPRC011307"/>
</dbReference>
<protein>
    <submittedName>
        <fullName evidence="1">Ubiquitin-like domain-containing protein</fullName>
    </submittedName>
</protein>
<dbReference type="HOGENOM" id="CLU_2515459_0_0_1"/>
<name>T1I4T8_RHOPR</name>
<reference evidence="1" key="1">
    <citation type="submission" date="2015-05" db="UniProtKB">
        <authorList>
            <consortium name="EnsemblMetazoa"/>
        </authorList>
    </citation>
    <scope>IDENTIFICATION</scope>
</reference>